<keyword evidence="3" id="KW-1185">Reference proteome</keyword>
<feature type="transmembrane region" description="Helical" evidence="1">
    <location>
        <begin position="140"/>
        <end position="159"/>
    </location>
</feature>
<evidence type="ECO:0000256" key="1">
    <source>
        <dbReference type="SAM" id="Phobius"/>
    </source>
</evidence>
<protein>
    <recommendedName>
        <fullName evidence="4">Intracellular septation protein A</fullName>
    </recommendedName>
</protein>
<evidence type="ECO:0000313" key="3">
    <source>
        <dbReference type="Proteomes" id="UP000295727"/>
    </source>
</evidence>
<feature type="transmembrane region" description="Helical" evidence="1">
    <location>
        <begin position="195"/>
        <end position="216"/>
    </location>
</feature>
<dbReference type="AlphaFoldDB" id="A0A4P7D426"/>
<dbReference type="NCBIfam" id="NF041646">
    <property type="entry name" value="VC0807_fam"/>
    <property type="match status" value="1"/>
</dbReference>
<organism evidence="2 3">
    <name type="scientific">Paraburkholderia pallida</name>
    <dbReference type="NCBI Taxonomy" id="2547399"/>
    <lineage>
        <taxon>Bacteria</taxon>
        <taxon>Pseudomonadati</taxon>
        <taxon>Pseudomonadota</taxon>
        <taxon>Betaproteobacteria</taxon>
        <taxon>Burkholderiales</taxon>
        <taxon>Burkholderiaceae</taxon>
        <taxon>Paraburkholderia</taxon>
    </lineage>
</organism>
<proteinExistence type="predicted"/>
<dbReference type="OrthoDB" id="8479694at2"/>
<feature type="transmembrane region" description="Helical" evidence="1">
    <location>
        <begin position="78"/>
        <end position="100"/>
    </location>
</feature>
<keyword evidence="1" id="KW-0812">Transmembrane</keyword>
<sequence length="268" mass="29005">MSHILVTEFAATITEPQAIVGYQTNQLRKQGVHMGQASSDQLETATHRVAHMALFRSALISMVAPSIIYRLAEPHFPAGSLWALGLSGLPPAIALAYSVFKLKAIDFLGLFAAENVVVDMMALVLAHSEKGALIGRAFENPILALFFLGSLMLGQPLVLSMSRQLSTGNDPRKRASFDAVASQPHAMRVYRFMTWVWVFALFIKAGGSLLIAEFAVTKSYLFLNPIWSIVSDAILVTWTMLYGRAKLVSPEGPASGGIAGGQLNRSIS</sequence>
<reference evidence="2 3" key="1">
    <citation type="submission" date="2019-03" db="EMBL/GenBank/DDBJ databases">
        <title>Paraburkholderia sp. 7MH5, isolated from subtropical forest soil.</title>
        <authorList>
            <person name="Gao Z.-H."/>
            <person name="Qiu L.-H."/>
        </authorList>
    </citation>
    <scope>NUCLEOTIDE SEQUENCE [LARGE SCALE GENOMIC DNA]</scope>
    <source>
        <strain evidence="2 3">7MH5</strain>
    </source>
</reference>
<evidence type="ECO:0000313" key="2">
    <source>
        <dbReference type="EMBL" id="QBR03419.1"/>
    </source>
</evidence>
<dbReference type="Proteomes" id="UP000295727">
    <property type="component" value="Chromosome 4"/>
</dbReference>
<keyword evidence="1" id="KW-1133">Transmembrane helix</keyword>
<dbReference type="KEGG" id="ppai:E1956_40545"/>
<dbReference type="RefSeq" id="WP_134758912.1">
    <property type="nucleotide sequence ID" value="NZ_CP038151.1"/>
</dbReference>
<accession>A0A4P7D426</accession>
<keyword evidence="1" id="KW-0472">Membrane</keyword>
<feature type="transmembrane region" description="Helical" evidence="1">
    <location>
        <begin position="107"/>
        <end position="128"/>
    </location>
</feature>
<evidence type="ECO:0008006" key="4">
    <source>
        <dbReference type="Google" id="ProtNLM"/>
    </source>
</evidence>
<gene>
    <name evidence="2" type="ORF">E1956_40545</name>
</gene>
<name>A0A4P7D426_9BURK</name>
<dbReference type="EMBL" id="CP038151">
    <property type="protein sequence ID" value="QBR03419.1"/>
    <property type="molecule type" value="Genomic_DNA"/>
</dbReference>